<feature type="transmembrane region" description="Helical" evidence="1">
    <location>
        <begin position="36"/>
        <end position="57"/>
    </location>
</feature>
<dbReference type="AlphaFoldDB" id="N1UX03"/>
<protein>
    <recommendedName>
        <fullName evidence="2">DUF1206 domain-containing protein</fullName>
    </recommendedName>
</protein>
<organism evidence="3 4">
    <name type="scientific">Arthrobacter crystallopoietes BAB-32</name>
    <dbReference type="NCBI Taxonomy" id="1246476"/>
    <lineage>
        <taxon>Bacteria</taxon>
        <taxon>Bacillati</taxon>
        <taxon>Actinomycetota</taxon>
        <taxon>Actinomycetes</taxon>
        <taxon>Micrococcales</taxon>
        <taxon>Micrococcaceae</taxon>
        <taxon>Crystallibacter</taxon>
    </lineage>
</organism>
<dbReference type="OrthoDB" id="4552598at2"/>
<accession>N1UX03</accession>
<evidence type="ECO:0000259" key="2">
    <source>
        <dbReference type="Pfam" id="PF06724"/>
    </source>
</evidence>
<keyword evidence="1" id="KW-0472">Membrane</keyword>
<feature type="transmembrane region" description="Helical" evidence="1">
    <location>
        <begin position="118"/>
        <end position="140"/>
    </location>
</feature>
<keyword evidence="1" id="KW-1133">Transmembrane helix</keyword>
<dbReference type="EMBL" id="ANPE02000288">
    <property type="protein sequence ID" value="EMY32347.1"/>
    <property type="molecule type" value="Genomic_DNA"/>
</dbReference>
<dbReference type="Pfam" id="PF06724">
    <property type="entry name" value="DUF1206"/>
    <property type="match status" value="3"/>
</dbReference>
<comment type="caution">
    <text evidence="3">The sequence shown here is derived from an EMBL/GenBank/DDBJ whole genome shotgun (WGS) entry which is preliminary data.</text>
</comment>
<evidence type="ECO:0000256" key="1">
    <source>
        <dbReference type="SAM" id="Phobius"/>
    </source>
</evidence>
<dbReference type="Proteomes" id="UP000010729">
    <property type="component" value="Unassembled WGS sequence"/>
</dbReference>
<feature type="domain" description="DUF1206" evidence="2">
    <location>
        <begin position="126"/>
        <end position="188"/>
    </location>
</feature>
<feature type="transmembrane region" description="Helical" evidence="1">
    <location>
        <begin position="252"/>
        <end position="275"/>
    </location>
</feature>
<dbReference type="RefSeq" id="WP_005274676.1">
    <property type="nucleotide sequence ID" value="NZ_ANPE02000288.1"/>
</dbReference>
<keyword evidence="1" id="KW-0812">Transmembrane</keyword>
<reference evidence="3 4" key="1">
    <citation type="journal article" date="2013" name="Genome Announc.">
        <title>Draft Genome Sequence of Arthrobacter crystallopoietes Strain BAB-32, Revealing Genes for Bioremediation.</title>
        <authorList>
            <person name="Joshi M.N."/>
            <person name="Pandit A.S."/>
            <person name="Sharma A."/>
            <person name="Pandya R.V."/>
            <person name="Desai S.M."/>
            <person name="Saxena A.K."/>
            <person name="Bagatharia S.B."/>
        </authorList>
    </citation>
    <scope>NUCLEOTIDE SEQUENCE [LARGE SCALE GENOMIC DNA]</scope>
    <source>
        <strain evidence="3 4">BAB-32</strain>
    </source>
</reference>
<evidence type="ECO:0000313" key="4">
    <source>
        <dbReference type="Proteomes" id="UP000010729"/>
    </source>
</evidence>
<feature type="transmembrane region" description="Helical" evidence="1">
    <location>
        <begin position="160"/>
        <end position="183"/>
    </location>
</feature>
<feature type="domain" description="DUF1206" evidence="2">
    <location>
        <begin position="211"/>
        <end position="280"/>
    </location>
</feature>
<name>N1UX03_9MICC</name>
<proteinExistence type="predicted"/>
<gene>
    <name evidence="3" type="ORF">D477_020668</name>
</gene>
<feature type="transmembrane region" description="Helical" evidence="1">
    <location>
        <begin position="204"/>
        <end position="232"/>
    </location>
</feature>
<feature type="domain" description="DUF1206" evidence="2">
    <location>
        <begin position="36"/>
        <end position="102"/>
    </location>
</feature>
<dbReference type="InterPro" id="IPR009597">
    <property type="entry name" value="DUF1206"/>
</dbReference>
<keyword evidence="4" id="KW-1185">Reference proteome</keyword>
<evidence type="ECO:0000313" key="3">
    <source>
        <dbReference type="EMBL" id="EMY32347.1"/>
    </source>
</evidence>
<feature type="transmembrane region" description="Helical" evidence="1">
    <location>
        <begin position="77"/>
        <end position="98"/>
    </location>
</feature>
<sequence>MPDHSGQASGDSLAARTADAAEGLSNTRALDVLARLGFAVLGVVHILIGAIAVRIALGGYGEADPAGALDLLAARGPFGPLVMWSCFLGCAGLALWQFSEATLRARHLPRRRDRLSKVVQSGSLSIAYGLFSLTFARYAVGGHADSSESTKDLTAALLKHPLGVPVLVAVGGIVFGIGVHFVVKALRRKFKEELNFGPSKRGRTVSGLGVVGHIAKGIALNLMGLLIVIAALKHDAQESTGLDGSLKALPEHPLGVPALLAIALGLVCYGVFAIIRARYGRM</sequence>